<dbReference type="Gene3D" id="1.10.40.30">
    <property type="entry name" value="Fumarase/aspartase (C-terminal domain)"/>
    <property type="match status" value="1"/>
</dbReference>
<dbReference type="CDD" id="cd01595">
    <property type="entry name" value="Adenylsuccinate_lyase_like"/>
    <property type="match status" value="1"/>
</dbReference>
<dbReference type="InterPro" id="IPR008948">
    <property type="entry name" value="L-Aspartase-like"/>
</dbReference>
<dbReference type="InterPro" id="IPR000362">
    <property type="entry name" value="Fumarate_lyase_fam"/>
</dbReference>
<evidence type="ECO:0000313" key="9">
    <source>
        <dbReference type="EMBL" id="SDI29856.1"/>
    </source>
</evidence>
<evidence type="ECO:0000313" key="8">
    <source>
        <dbReference type="EMBL" id="SDC21870.1"/>
    </source>
</evidence>
<evidence type="ECO:0000313" key="12">
    <source>
        <dbReference type="Proteomes" id="UP000247389"/>
    </source>
</evidence>
<evidence type="ECO:0000313" key="7">
    <source>
        <dbReference type="EMBL" id="PXV65169.1"/>
    </source>
</evidence>
<dbReference type="InterPro" id="IPR024083">
    <property type="entry name" value="Fumarase/histidase_N"/>
</dbReference>
<dbReference type="Proteomes" id="UP000295758">
    <property type="component" value="Unassembled WGS sequence"/>
</dbReference>
<feature type="domain" description="Fumarate lyase N-terminal" evidence="5">
    <location>
        <begin position="23"/>
        <end position="303"/>
    </location>
</feature>
<dbReference type="PANTHER" id="PTHR43172:SF1">
    <property type="entry name" value="ADENYLOSUCCINATE LYASE"/>
    <property type="match status" value="1"/>
</dbReference>
<dbReference type="GO" id="GO:0070626">
    <property type="term" value="F:(S)-2-(5-amino-1-(5-phospho-D-ribosyl)imidazole-4-carboxamido) succinate lyase (fumarate-forming) activity"/>
    <property type="evidence" value="ECO:0007669"/>
    <property type="project" value="TreeGrafter"/>
</dbReference>
<dbReference type="GO" id="GO:0044208">
    <property type="term" value="P:'de novo' AMP biosynthetic process"/>
    <property type="evidence" value="ECO:0007669"/>
    <property type="project" value="TreeGrafter"/>
</dbReference>
<dbReference type="PANTHER" id="PTHR43172">
    <property type="entry name" value="ADENYLOSUCCINATE LYASE"/>
    <property type="match status" value="1"/>
</dbReference>
<dbReference type="EMBL" id="FNEH01000004">
    <property type="protein sequence ID" value="SDI29856.1"/>
    <property type="molecule type" value="Genomic_DNA"/>
</dbReference>
<dbReference type="InterPro" id="IPR022761">
    <property type="entry name" value="Fumarate_lyase_N"/>
</dbReference>
<dbReference type="PROSITE" id="PS00163">
    <property type="entry name" value="FUMARATE_LYASES"/>
    <property type="match status" value="1"/>
</dbReference>
<dbReference type="EMBL" id="SOAA01000013">
    <property type="protein sequence ID" value="TDS31060.1"/>
    <property type="molecule type" value="Genomic_DNA"/>
</dbReference>
<reference evidence="8 14" key="1">
    <citation type="submission" date="2016-10" db="EMBL/GenBank/DDBJ databases">
        <authorList>
            <person name="Varghese N."/>
            <person name="Submissions S."/>
        </authorList>
    </citation>
    <scope>NUCLEOTIDE SEQUENCE [LARGE SCALE GENOMIC DNA]</scope>
    <source>
        <strain evidence="8 14">WG10</strain>
    </source>
</reference>
<evidence type="ECO:0000313" key="10">
    <source>
        <dbReference type="EMBL" id="TDS31060.1"/>
    </source>
</evidence>
<dbReference type="Proteomes" id="UP000198945">
    <property type="component" value="Unassembled WGS sequence"/>
</dbReference>
<dbReference type="GO" id="GO:0004018">
    <property type="term" value="F:N6-(1,2-dicarboxyethyl)AMP AMP-lyase (fumarate-forming) activity"/>
    <property type="evidence" value="ECO:0007669"/>
    <property type="project" value="InterPro"/>
</dbReference>
<sequence>MQTRDIFANISPLDHRYSRRKKNFDQIGKYLSENATIEFQAEVELALVKVLARKGMAPEQAPAEVEKAINELTTEEIYAEEAKTKHNIRALVNCIQKKVSKDIRPYIHFTATSYDIVDTANSLRYQKAAQELILPKLKELHKSWAEIALREKDRVQIGRTHGQHAVPVTFGFTIAEYVARLGERIEEIEAKADKLVGKFSGAVGAYNASSIFFEDPEEFEKEVLAELGLKPGEHSTQIVQAEPITDFIHALVSTFSVLAAFADDMRHLQRSEIAEIGEHFGKDQVGSSTMPHKRNPINYENVKSLWKAFMPQMTTVYMDQLSEHQRDLTNSASSRFIPELITALLSAAARLTRVSSKMAVDQENIKKNFEQNKKMIVAEPLYILLAAAGHPDAHEAVRKLTLMAQETDFSLRELVEQSQELQGYWDKFTRRQKELILKPEKYTGIAAEKTEKIVKNWQHKFDYDLKTEVL</sequence>
<evidence type="ECO:0000259" key="5">
    <source>
        <dbReference type="Pfam" id="PF00206"/>
    </source>
</evidence>
<evidence type="ECO:0000313" key="14">
    <source>
        <dbReference type="Proteomes" id="UP000324896"/>
    </source>
</evidence>
<dbReference type="Pfam" id="PF08328">
    <property type="entry name" value="ASL_C"/>
    <property type="match status" value="1"/>
</dbReference>
<dbReference type="Pfam" id="PF00206">
    <property type="entry name" value="Lyase_1"/>
    <property type="match status" value="1"/>
</dbReference>
<keyword evidence="3 8" id="KW-0456">Lyase</keyword>
<proteinExistence type="predicted"/>
<keyword evidence="1" id="KW-0028">Amino-acid biosynthesis</keyword>
<dbReference type="PRINTS" id="PR00149">
    <property type="entry name" value="FUMRATELYASE"/>
</dbReference>
<dbReference type="EMBL" id="FMYT01000003">
    <property type="protein sequence ID" value="SDC21870.1"/>
    <property type="molecule type" value="Genomic_DNA"/>
</dbReference>
<evidence type="ECO:0000256" key="2">
    <source>
        <dbReference type="ARBA" id="ARBA00022755"/>
    </source>
</evidence>
<name>A0A1G6JSZ6_9FIRM</name>
<evidence type="ECO:0000256" key="3">
    <source>
        <dbReference type="ARBA" id="ARBA00023239"/>
    </source>
</evidence>
<dbReference type="Gene3D" id="1.10.275.10">
    <property type="entry name" value="Fumarase/aspartase (N-terminal domain)"/>
    <property type="match status" value="1"/>
</dbReference>
<protein>
    <submittedName>
        <fullName evidence="8">Adenylosuccinate lyase</fullName>
    </submittedName>
</protein>
<dbReference type="GO" id="GO:0008652">
    <property type="term" value="P:amino acid biosynthetic process"/>
    <property type="evidence" value="ECO:0007669"/>
    <property type="project" value="UniProtKB-KW"/>
</dbReference>
<evidence type="ECO:0000313" key="13">
    <source>
        <dbReference type="Proteomes" id="UP000295758"/>
    </source>
</evidence>
<reference evidence="7 12" key="3">
    <citation type="submission" date="2018-04" db="EMBL/GenBank/DDBJ databases">
        <title>Subsurface microbial communities from deep shales in Ohio and West Virginia, USA.</title>
        <authorList>
            <person name="Wrighton K."/>
        </authorList>
    </citation>
    <scope>NUCLEOTIDE SEQUENCE [LARGE SCALE GENOMIC DNA]</scope>
    <source>
        <strain evidence="7 12">MSL28</strain>
    </source>
</reference>
<dbReference type="GO" id="GO:0006188">
    <property type="term" value="P:IMP biosynthetic process"/>
    <property type="evidence" value="ECO:0007669"/>
    <property type="project" value="InterPro"/>
</dbReference>
<evidence type="ECO:0000259" key="6">
    <source>
        <dbReference type="Pfam" id="PF08328"/>
    </source>
</evidence>
<organism evidence="8 14">
    <name type="scientific">Halanaerobium congolense</name>
    <dbReference type="NCBI Taxonomy" id="54121"/>
    <lineage>
        <taxon>Bacteria</taxon>
        <taxon>Bacillati</taxon>
        <taxon>Bacillota</taxon>
        <taxon>Clostridia</taxon>
        <taxon>Halanaerobiales</taxon>
        <taxon>Halanaerobiaceae</taxon>
        <taxon>Halanaerobium</taxon>
    </lineage>
</organism>
<dbReference type="RefSeq" id="WP_089655395.1">
    <property type="nucleotide sequence ID" value="NZ_FMYT01000003.1"/>
</dbReference>
<evidence type="ECO:0000256" key="1">
    <source>
        <dbReference type="ARBA" id="ARBA00022605"/>
    </source>
</evidence>
<dbReference type="GO" id="GO:0005829">
    <property type="term" value="C:cytosol"/>
    <property type="evidence" value="ECO:0007669"/>
    <property type="project" value="TreeGrafter"/>
</dbReference>
<evidence type="ECO:0000256" key="4">
    <source>
        <dbReference type="ARBA" id="ARBA00025012"/>
    </source>
</evidence>
<dbReference type="InterPro" id="IPR013539">
    <property type="entry name" value="PurB_C"/>
</dbReference>
<dbReference type="SUPFAM" id="SSF48557">
    <property type="entry name" value="L-aspartase-like"/>
    <property type="match status" value="1"/>
</dbReference>
<dbReference type="Proteomes" id="UP000324896">
    <property type="component" value="Unassembled WGS sequence"/>
</dbReference>
<dbReference type="AlphaFoldDB" id="A0A1G6JSZ6"/>
<gene>
    <name evidence="10" type="ORF">BY453_11315</name>
    <name evidence="7" type="ORF">C8C78_11543</name>
    <name evidence="8" type="ORF">SAMN04488597_103118</name>
    <name evidence="9" type="ORF">SAMN04515654_10460</name>
</gene>
<dbReference type="Proteomes" id="UP000247389">
    <property type="component" value="Unassembled WGS sequence"/>
</dbReference>
<accession>A0A1G6JSZ6</accession>
<dbReference type="Gene3D" id="1.20.200.10">
    <property type="entry name" value="Fumarase/aspartase (Central domain)"/>
    <property type="match status" value="1"/>
</dbReference>
<dbReference type="EMBL" id="QICM01000015">
    <property type="protein sequence ID" value="PXV65169.1"/>
    <property type="molecule type" value="Genomic_DNA"/>
</dbReference>
<dbReference type="InterPro" id="IPR020557">
    <property type="entry name" value="Fumarate_lyase_CS"/>
</dbReference>
<feature type="domain" description="Adenylosuccinate lyase PurB C-terminal" evidence="6">
    <location>
        <begin position="322"/>
        <end position="419"/>
    </location>
</feature>
<reference evidence="9 11" key="2">
    <citation type="submission" date="2016-10" db="EMBL/GenBank/DDBJ databases">
        <authorList>
            <person name="de Groot N.N."/>
        </authorList>
    </citation>
    <scope>NUCLEOTIDE SEQUENCE [LARGE SCALE GENOMIC DNA]</scope>
    <source>
        <strain evidence="9 11">WG7</strain>
    </source>
</reference>
<comment type="function">
    <text evidence="4">Catalyzes two reactions in de novo purine nucleotide biosynthesis. Catalyzes the breakdown of 5-aminoimidazole- (N-succinylocarboxamide) ribotide (SAICAR or 2-[5-amino-1-(5-phospho-beta-D-ribosyl)imidazole-4-carboxamido]succinate) to 5-aminoimidazole-4-carboxamide ribotide (AICAR or 5-amino-1-(5-phospho-beta-D-ribosyl)imidazole-4-carboxamide) and fumarate, and of adenylosuccinate (ADS or N(6)-(1,2-dicarboxyethyl)-AMP) to adenosine monophosphate (AMP) and fumarate.</text>
</comment>
<reference evidence="10 13" key="4">
    <citation type="submission" date="2019-03" db="EMBL/GenBank/DDBJ databases">
        <title>Deep subsurface shale carbon reservoir microbial communities from Ohio and West Virginia, USA.</title>
        <authorList>
            <person name="Wrighton K."/>
        </authorList>
    </citation>
    <scope>NUCLEOTIDE SEQUENCE [LARGE SCALE GENOMIC DNA]</scope>
    <source>
        <strain evidence="10 13">UTICA-S4D12</strain>
    </source>
</reference>
<keyword evidence="2" id="KW-0658">Purine biosynthesis</keyword>
<evidence type="ECO:0000313" key="11">
    <source>
        <dbReference type="Proteomes" id="UP000198945"/>
    </source>
</evidence>